<reference evidence="1" key="1">
    <citation type="submission" date="2015-05" db="UniProtKB">
        <authorList>
            <consortium name="EnsemblMetazoa"/>
        </authorList>
    </citation>
    <scope>IDENTIFICATION</scope>
</reference>
<accession>T1HMH7</accession>
<dbReference type="STRING" id="13249.T1HMH7"/>
<name>T1HMH7_RHOPR</name>
<organism evidence="1 2">
    <name type="scientific">Rhodnius prolixus</name>
    <name type="common">Triatomid bug</name>
    <dbReference type="NCBI Taxonomy" id="13249"/>
    <lineage>
        <taxon>Eukaryota</taxon>
        <taxon>Metazoa</taxon>
        <taxon>Ecdysozoa</taxon>
        <taxon>Arthropoda</taxon>
        <taxon>Hexapoda</taxon>
        <taxon>Insecta</taxon>
        <taxon>Pterygota</taxon>
        <taxon>Neoptera</taxon>
        <taxon>Paraneoptera</taxon>
        <taxon>Hemiptera</taxon>
        <taxon>Heteroptera</taxon>
        <taxon>Panheteroptera</taxon>
        <taxon>Cimicomorpha</taxon>
        <taxon>Reduviidae</taxon>
        <taxon>Triatominae</taxon>
        <taxon>Rhodnius</taxon>
    </lineage>
</organism>
<dbReference type="AlphaFoldDB" id="T1HMH7"/>
<evidence type="ECO:0000313" key="2">
    <source>
        <dbReference type="Proteomes" id="UP000015103"/>
    </source>
</evidence>
<evidence type="ECO:0000313" key="1">
    <source>
        <dbReference type="EnsemblMetazoa" id="RPRC005251-PA"/>
    </source>
</evidence>
<sequence>MLKIEKEKIAEWKDRLEKEKNEAYRQLKLQADESEATRRRLERARNDVVRQVTAIVAEKDSLEKEVYYTLFGENTSLCFGK</sequence>
<dbReference type="EnsemblMetazoa" id="RPRC005251-RA">
    <property type="protein sequence ID" value="RPRC005251-PA"/>
    <property type="gene ID" value="RPRC005251"/>
</dbReference>
<protein>
    <submittedName>
        <fullName evidence="1">Uncharacterized protein</fullName>
    </submittedName>
</protein>
<dbReference type="EMBL" id="ACPB03010298">
    <property type="status" value="NOT_ANNOTATED_CDS"/>
    <property type="molecule type" value="Genomic_DNA"/>
</dbReference>
<dbReference type="VEuPathDB" id="VectorBase:RPRC005251"/>
<dbReference type="InParanoid" id="T1HMH7"/>
<dbReference type="HOGENOM" id="CLU_2576835_0_0_1"/>
<dbReference type="Proteomes" id="UP000015103">
    <property type="component" value="Unassembled WGS sequence"/>
</dbReference>
<proteinExistence type="predicted"/>
<keyword evidence="2" id="KW-1185">Reference proteome</keyword>